<evidence type="ECO:0000256" key="2">
    <source>
        <dbReference type="ARBA" id="ARBA00023125"/>
    </source>
</evidence>
<keyword evidence="6" id="KW-1185">Reference proteome</keyword>
<evidence type="ECO:0000259" key="4">
    <source>
        <dbReference type="PROSITE" id="PS01124"/>
    </source>
</evidence>
<dbReference type="GO" id="GO:0043565">
    <property type="term" value="F:sequence-specific DNA binding"/>
    <property type="evidence" value="ECO:0007669"/>
    <property type="project" value="InterPro"/>
</dbReference>
<dbReference type="PROSITE" id="PS00041">
    <property type="entry name" value="HTH_ARAC_FAMILY_1"/>
    <property type="match status" value="1"/>
</dbReference>
<accession>A0A562T0V6</accession>
<dbReference type="OrthoDB" id="1156172at2"/>
<dbReference type="Pfam" id="PF12833">
    <property type="entry name" value="HTH_18"/>
    <property type="match status" value="1"/>
</dbReference>
<dbReference type="InterPro" id="IPR053142">
    <property type="entry name" value="PchR_regulatory_protein"/>
</dbReference>
<keyword evidence="2 5" id="KW-0238">DNA-binding</keyword>
<dbReference type="Gene3D" id="1.10.10.60">
    <property type="entry name" value="Homeodomain-like"/>
    <property type="match status" value="2"/>
</dbReference>
<dbReference type="AlphaFoldDB" id="A0A562T0V6"/>
<dbReference type="SMART" id="SM00342">
    <property type="entry name" value="HTH_ARAC"/>
    <property type="match status" value="1"/>
</dbReference>
<evidence type="ECO:0000313" key="5">
    <source>
        <dbReference type="EMBL" id="TWI86953.1"/>
    </source>
</evidence>
<feature type="domain" description="HTH araC/xylS-type" evidence="4">
    <location>
        <begin position="243"/>
        <end position="342"/>
    </location>
</feature>
<dbReference type="SUPFAM" id="SSF46689">
    <property type="entry name" value="Homeodomain-like"/>
    <property type="match status" value="2"/>
</dbReference>
<sequence length="348" mass="40132">MKDKQSITVHFTPGPIAAMLEQIAAGYAASASIPVRTEHNCIPVPKTLGSGFVACRELFDGMYCLVCDVNYHLPALVVRRPCTDERYYVLGCRYGYPQPYFTDSGPPGEDMRINSDSIFVHSSQLGSSLLFPAGQRHRTFTIIISREFALEELRLIEHPPRHPLVQDFINDHPFSNITPLPLVVRHHMDQVFEQLGADQHADFILRTSMVSAAYYLMNQWYYHCFAAGTQQRPYYHTNLHDVLKVKDLYVRDFESPPLTVEELARMCNMSVTKFKSVFKSLFGMSCYQYYQAQRMEYARQLLSQQQYPVKEVAYMTGFQNTANFTRSFKKAFDTLPRDLQRAARERAR</sequence>
<reference evidence="5 6" key="1">
    <citation type="journal article" date="2013" name="Stand. Genomic Sci.">
        <title>Genomic Encyclopedia of Type Strains, Phase I: The one thousand microbial genomes (KMG-I) project.</title>
        <authorList>
            <person name="Kyrpides N.C."/>
            <person name="Woyke T."/>
            <person name="Eisen J.A."/>
            <person name="Garrity G."/>
            <person name="Lilburn T.G."/>
            <person name="Beck B.J."/>
            <person name="Whitman W.B."/>
            <person name="Hugenholtz P."/>
            <person name="Klenk H.P."/>
        </authorList>
    </citation>
    <scope>NUCLEOTIDE SEQUENCE [LARGE SCALE GENOMIC DNA]</scope>
    <source>
        <strain evidence="5 6">DSM 13484</strain>
    </source>
</reference>
<dbReference type="Proteomes" id="UP000316778">
    <property type="component" value="Unassembled WGS sequence"/>
</dbReference>
<protein>
    <submittedName>
        <fullName evidence="5">AraC-like DNA-binding protein</fullName>
    </submittedName>
</protein>
<organism evidence="5 6">
    <name type="scientific">Chitinophaga japonensis</name>
    <name type="common">Flexibacter japonensis</name>
    <dbReference type="NCBI Taxonomy" id="104662"/>
    <lineage>
        <taxon>Bacteria</taxon>
        <taxon>Pseudomonadati</taxon>
        <taxon>Bacteroidota</taxon>
        <taxon>Chitinophagia</taxon>
        <taxon>Chitinophagales</taxon>
        <taxon>Chitinophagaceae</taxon>
        <taxon>Chitinophaga</taxon>
    </lineage>
</organism>
<dbReference type="GO" id="GO:0003700">
    <property type="term" value="F:DNA-binding transcription factor activity"/>
    <property type="evidence" value="ECO:0007669"/>
    <property type="project" value="InterPro"/>
</dbReference>
<dbReference type="InterPro" id="IPR018060">
    <property type="entry name" value="HTH_AraC"/>
</dbReference>
<proteinExistence type="predicted"/>
<gene>
    <name evidence="5" type="ORF">LX66_4220</name>
</gene>
<dbReference type="PANTHER" id="PTHR47893">
    <property type="entry name" value="REGULATORY PROTEIN PCHR"/>
    <property type="match status" value="1"/>
</dbReference>
<dbReference type="PROSITE" id="PS01124">
    <property type="entry name" value="HTH_ARAC_FAMILY_2"/>
    <property type="match status" value="1"/>
</dbReference>
<dbReference type="InterPro" id="IPR018062">
    <property type="entry name" value="HTH_AraC-typ_CS"/>
</dbReference>
<name>A0A562T0V6_CHIJA</name>
<evidence type="ECO:0000313" key="6">
    <source>
        <dbReference type="Proteomes" id="UP000316778"/>
    </source>
</evidence>
<dbReference type="EMBL" id="VLLG01000004">
    <property type="protein sequence ID" value="TWI86953.1"/>
    <property type="molecule type" value="Genomic_DNA"/>
</dbReference>
<evidence type="ECO:0000256" key="3">
    <source>
        <dbReference type="ARBA" id="ARBA00023163"/>
    </source>
</evidence>
<dbReference type="RefSeq" id="WP_145717156.1">
    <property type="nucleotide sequence ID" value="NZ_BAAAFY010000004.1"/>
</dbReference>
<keyword evidence="1" id="KW-0805">Transcription regulation</keyword>
<dbReference type="InterPro" id="IPR009057">
    <property type="entry name" value="Homeodomain-like_sf"/>
</dbReference>
<comment type="caution">
    <text evidence="5">The sequence shown here is derived from an EMBL/GenBank/DDBJ whole genome shotgun (WGS) entry which is preliminary data.</text>
</comment>
<evidence type="ECO:0000256" key="1">
    <source>
        <dbReference type="ARBA" id="ARBA00023015"/>
    </source>
</evidence>
<keyword evidence="3" id="KW-0804">Transcription</keyword>
<dbReference type="PANTHER" id="PTHR47893:SF1">
    <property type="entry name" value="REGULATORY PROTEIN PCHR"/>
    <property type="match status" value="1"/>
</dbReference>